<dbReference type="Proteomes" id="UP000613582">
    <property type="component" value="Unassembled WGS sequence"/>
</dbReference>
<reference evidence="3" key="2">
    <citation type="submission" date="2020-09" db="EMBL/GenBank/DDBJ databases">
        <authorList>
            <person name="Sun Q."/>
            <person name="Zhou Y."/>
        </authorList>
    </citation>
    <scope>NUCLEOTIDE SEQUENCE</scope>
    <source>
        <strain evidence="3">CGMCC 1.12921</strain>
    </source>
</reference>
<evidence type="ECO:0000256" key="2">
    <source>
        <dbReference type="SAM" id="SignalP"/>
    </source>
</evidence>
<evidence type="ECO:0000313" key="3">
    <source>
        <dbReference type="EMBL" id="GGD11748.1"/>
    </source>
</evidence>
<reference evidence="3" key="1">
    <citation type="journal article" date="2014" name="Int. J. Syst. Evol. Microbiol.">
        <title>Complete genome sequence of Corynebacterium casei LMG S-19264T (=DSM 44701T), isolated from a smear-ripened cheese.</title>
        <authorList>
            <consortium name="US DOE Joint Genome Institute (JGI-PGF)"/>
            <person name="Walter F."/>
            <person name="Albersmeier A."/>
            <person name="Kalinowski J."/>
            <person name="Ruckert C."/>
        </authorList>
    </citation>
    <scope>NUCLEOTIDE SEQUENCE</scope>
    <source>
        <strain evidence="3">CGMCC 1.12921</strain>
    </source>
</reference>
<dbReference type="AlphaFoldDB" id="A0A8J2V4Q4"/>
<gene>
    <name evidence="3" type="ORF">GCM10011342_20670</name>
</gene>
<sequence length="191" mass="19979">MHVFATLTAALATLSLAACSHGLDKAPRPDRQTDPAADLQTAPRPVLKAMPQPDSGSNSGPTESPSPSTGPSLVRTPVEEAMFGQLLPGANVSFVYGGVGLGVPTAQVARLDAGVSFGRHIHTGDYHAVVIEGNFQHWEDGEPDQGPVMMAGSTFFQAGGVPHYDACLGPETCVVYVYFPVSADFEFVPAE</sequence>
<dbReference type="SUPFAM" id="SSF51182">
    <property type="entry name" value="RmlC-like cupins"/>
    <property type="match status" value="1"/>
</dbReference>
<dbReference type="Gene3D" id="2.60.120.10">
    <property type="entry name" value="Jelly Rolls"/>
    <property type="match status" value="1"/>
</dbReference>
<feature type="compositionally biased region" description="Low complexity" evidence="1">
    <location>
        <begin position="55"/>
        <end position="72"/>
    </location>
</feature>
<evidence type="ECO:0008006" key="5">
    <source>
        <dbReference type="Google" id="ProtNLM"/>
    </source>
</evidence>
<organism evidence="3 4">
    <name type="scientific">Aquisalinus flavus</name>
    <dbReference type="NCBI Taxonomy" id="1526572"/>
    <lineage>
        <taxon>Bacteria</taxon>
        <taxon>Pseudomonadati</taxon>
        <taxon>Pseudomonadota</taxon>
        <taxon>Alphaproteobacteria</taxon>
        <taxon>Parvularculales</taxon>
        <taxon>Parvularculaceae</taxon>
        <taxon>Aquisalinus</taxon>
    </lineage>
</organism>
<comment type="caution">
    <text evidence="3">The sequence shown here is derived from an EMBL/GenBank/DDBJ whole genome shotgun (WGS) entry which is preliminary data.</text>
</comment>
<protein>
    <recommendedName>
        <fullName evidence="5">Cupin domain-containing protein</fullName>
    </recommendedName>
</protein>
<evidence type="ECO:0000256" key="1">
    <source>
        <dbReference type="SAM" id="MobiDB-lite"/>
    </source>
</evidence>
<feature type="region of interest" description="Disordered" evidence="1">
    <location>
        <begin position="24"/>
        <end position="74"/>
    </location>
</feature>
<keyword evidence="4" id="KW-1185">Reference proteome</keyword>
<accession>A0A8J2V4Q4</accession>
<dbReference type="InterPro" id="IPR011051">
    <property type="entry name" value="RmlC_Cupin_sf"/>
</dbReference>
<name>A0A8J2V4Q4_9PROT</name>
<dbReference type="InterPro" id="IPR014710">
    <property type="entry name" value="RmlC-like_jellyroll"/>
</dbReference>
<feature type="signal peptide" evidence="2">
    <location>
        <begin position="1"/>
        <end position="17"/>
    </location>
</feature>
<dbReference type="EMBL" id="BMGH01000001">
    <property type="protein sequence ID" value="GGD11748.1"/>
    <property type="molecule type" value="Genomic_DNA"/>
</dbReference>
<keyword evidence="2" id="KW-0732">Signal</keyword>
<feature type="chain" id="PRO_5035281127" description="Cupin domain-containing protein" evidence="2">
    <location>
        <begin position="18"/>
        <end position="191"/>
    </location>
</feature>
<evidence type="ECO:0000313" key="4">
    <source>
        <dbReference type="Proteomes" id="UP000613582"/>
    </source>
</evidence>
<feature type="compositionally biased region" description="Basic and acidic residues" evidence="1">
    <location>
        <begin position="24"/>
        <end position="33"/>
    </location>
</feature>
<proteinExistence type="predicted"/>